<dbReference type="Proteomes" id="UP000001471">
    <property type="component" value="Unassembled WGS sequence"/>
</dbReference>
<protein>
    <submittedName>
        <fullName evidence="1">Uncharacterized protein</fullName>
    </submittedName>
</protein>
<evidence type="ECO:0000313" key="1">
    <source>
        <dbReference type="EMBL" id="EDU46308.1"/>
    </source>
</evidence>
<dbReference type="AlphaFoldDB" id="B2W222"/>
<accession>B2W222</accession>
<dbReference type="HOGENOM" id="CLU_2039241_0_0_1"/>
<name>B2W222_PYRTR</name>
<proteinExistence type="predicted"/>
<evidence type="ECO:0000313" key="2">
    <source>
        <dbReference type="Proteomes" id="UP000001471"/>
    </source>
</evidence>
<gene>
    <name evidence="1" type="ORF">PTRG_03470</name>
</gene>
<organism evidence="1 2">
    <name type="scientific">Pyrenophora tritici-repentis (strain Pt-1C-BFP)</name>
    <name type="common">Wheat tan spot fungus</name>
    <name type="synonym">Drechslera tritici-repentis</name>
    <dbReference type="NCBI Taxonomy" id="426418"/>
    <lineage>
        <taxon>Eukaryota</taxon>
        <taxon>Fungi</taxon>
        <taxon>Dikarya</taxon>
        <taxon>Ascomycota</taxon>
        <taxon>Pezizomycotina</taxon>
        <taxon>Dothideomycetes</taxon>
        <taxon>Pleosporomycetidae</taxon>
        <taxon>Pleosporales</taxon>
        <taxon>Pleosporineae</taxon>
        <taxon>Pleosporaceae</taxon>
        <taxon>Pyrenophora</taxon>
    </lineage>
</organism>
<sequence length="121" mass="13677">MAKLSKSKPAQSRPITDENPLRNAFHSLLNEVTSLVLQSVVLSSLEQSTHYMVMGYPKLHLRLCSRWQLQRGHTQNFVEGSDNVVSEAIIDDRTRGEAVSWDEGAKVAPHRRAKRRTCYGS</sequence>
<dbReference type="EMBL" id="DS231617">
    <property type="protein sequence ID" value="EDU46308.1"/>
    <property type="molecule type" value="Genomic_DNA"/>
</dbReference>
<dbReference type="InParanoid" id="B2W222"/>
<reference evidence="2" key="1">
    <citation type="journal article" date="2013" name="G3 (Bethesda)">
        <title>Comparative genomics of a plant-pathogenic fungus, Pyrenophora tritici-repentis, reveals transduplication and the impact of repeat elements on pathogenicity and population divergence.</title>
        <authorList>
            <person name="Manning V.A."/>
            <person name="Pandelova I."/>
            <person name="Dhillon B."/>
            <person name="Wilhelm L.J."/>
            <person name="Goodwin S.B."/>
            <person name="Berlin A.M."/>
            <person name="Figueroa M."/>
            <person name="Freitag M."/>
            <person name="Hane J.K."/>
            <person name="Henrissat B."/>
            <person name="Holman W.H."/>
            <person name="Kodira C.D."/>
            <person name="Martin J."/>
            <person name="Oliver R.P."/>
            <person name="Robbertse B."/>
            <person name="Schackwitz W."/>
            <person name="Schwartz D.C."/>
            <person name="Spatafora J.W."/>
            <person name="Turgeon B.G."/>
            <person name="Yandava C."/>
            <person name="Young S."/>
            <person name="Zhou S."/>
            <person name="Zeng Q."/>
            <person name="Grigoriev I.V."/>
            <person name="Ma L.-J."/>
            <person name="Ciuffetti L.M."/>
        </authorList>
    </citation>
    <scope>NUCLEOTIDE SEQUENCE [LARGE SCALE GENOMIC DNA]</scope>
    <source>
        <strain evidence="2">Pt-1C-BFP</strain>
    </source>
</reference>